<comment type="cofactor">
    <cofactor evidence="1 9">
        <name>Mg(2+)</name>
        <dbReference type="ChEBI" id="CHEBI:18420"/>
    </cofactor>
</comment>
<comment type="function">
    <text evidence="9">CRISPR (clustered regularly interspaced short palindromic repeat), is an adaptive immune system that provides protection against mobile genetic elements (viruses, transposable elements and conjugative plasmids). CRISPR clusters contain sequences complementary to antecedent mobile elements and target invading nucleic acids. CRISPR clusters are transcribed and processed into CRISPR RNA (crRNA). Functions as a ssRNA-specific endoribonuclease. Involved in the integration of spacer DNA into the CRISPR cassette.</text>
</comment>
<sequence>MLYWVIGYDITDSIRLQRVHRAVRRHAIPLELSVFLLTGSAADKQRCMQEISALIDPRQDDLRCYPLPARGLQERIGKATLPAGIHWSGLPAGQNNL</sequence>
<dbReference type="InterPro" id="IPR019199">
    <property type="entry name" value="Virulence_VapD/CRISPR_Cas2"/>
</dbReference>
<dbReference type="EMBL" id="FNOY01000014">
    <property type="protein sequence ID" value="SDX98807.1"/>
    <property type="molecule type" value="Genomic_DNA"/>
</dbReference>
<keyword evidence="6 9" id="KW-0378">Hydrolase</keyword>
<keyword evidence="5 9" id="KW-0255">Endonuclease</keyword>
<dbReference type="EC" id="3.1.-.-" evidence="9"/>
<dbReference type="HAMAP" id="MF_01471">
    <property type="entry name" value="Cas2"/>
    <property type="match status" value="1"/>
</dbReference>
<name>A0A1H3G6Y0_9PROT</name>
<dbReference type="GO" id="GO:0004521">
    <property type="term" value="F:RNA endonuclease activity"/>
    <property type="evidence" value="ECO:0007669"/>
    <property type="project" value="InterPro"/>
</dbReference>
<evidence type="ECO:0000256" key="8">
    <source>
        <dbReference type="ARBA" id="ARBA00023118"/>
    </source>
</evidence>
<evidence type="ECO:0000313" key="10">
    <source>
        <dbReference type="EMBL" id="SDX98807.1"/>
    </source>
</evidence>
<accession>A0A1H3G6Y0</accession>
<evidence type="ECO:0000256" key="6">
    <source>
        <dbReference type="ARBA" id="ARBA00022801"/>
    </source>
</evidence>
<dbReference type="Gene3D" id="3.30.70.240">
    <property type="match status" value="1"/>
</dbReference>
<dbReference type="CDD" id="cd09725">
    <property type="entry name" value="Cas2_I_II_III"/>
    <property type="match status" value="1"/>
</dbReference>
<protein>
    <recommendedName>
        <fullName evidence="9">CRISPR-associated endoribonuclease Cas2</fullName>
        <ecNumber evidence="9">3.1.-.-</ecNumber>
    </recommendedName>
</protein>
<proteinExistence type="inferred from homology"/>
<organism evidence="10 11">
    <name type="scientific">Nitrosomonas halophila</name>
    <dbReference type="NCBI Taxonomy" id="44576"/>
    <lineage>
        <taxon>Bacteria</taxon>
        <taxon>Pseudomonadati</taxon>
        <taxon>Pseudomonadota</taxon>
        <taxon>Betaproteobacteria</taxon>
        <taxon>Nitrosomonadales</taxon>
        <taxon>Nitrosomonadaceae</taxon>
        <taxon>Nitrosomonas</taxon>
    </lineage>
</organism>
<evidence type="ECO:0000256" key="5">
    <source>
        <dbReference type="ARBA" id="ARBA00022759"/>
    </source>
</evidence>
<dbReference type="STRING" id="44576.SAMN05421881_101431"/>
<evidence type="ECO:0000256" key="4">
    <source>
        <dbReference type="ARBA" id="ARBA00022723"/>
    </source>
</evidence>
<evidence type="ECO:0000256" key="7">
    <source>
        <dbReference type="ARBA" id="ARBA00022842"/>
    </source>
</evidence>
<evidence type="ECO:0000256" key="9">
    <source>
        <dbReference type="HAMAP-Rule" id="MF_01471"/>
    </source>
</evidence>
<feature type="binding site" evidence="9">
    <location>
        <position position="9"/>
    </location>
    <ligand>
        <name>Mg(2+)</name>
        <dbReference type="ChEBI" id="CHEBI:18420"/>
        <note>catalytic</note>
    </ligand>
</feature>
<dbReference type="GO" id="GO:0046872">
    <property type="term" value="F:metal ion binding"/>
    <property type="evidence" value="ECO:0007669"/>
    <property type="project" value="UniProtKB-UniRule"/>
</dbReference>
<evidence type="ECO:0000256" key="2">
    <source>
        <dbReference type="ARBA" id="ARBA00009959"/>
    </source>
</evidence>
<gene>
    <name evidence="9" type="primary">cas2</name>
    <name evidence="10" type="ORF">SAMN05421881_101431</name>
</gene>
<dbReference type="Proteomes" id="UP000198640">
    <property type="component" value="Unassembled WGS sequence"/>
</dbReference>
<dbReference type="InterPro" id="IPR021127">
    <property type="entry name" value="CRISPR_associated_Cas2"/>
</dbReference>
<keyword evidence="3 9" id="KW-0540">Nuclease</keyword>
<evidence type="ECO:0000256" key="3">
    <source>
        <dbReference type="ARBA" id="ARBA00022722"/>
    </source>
</evidence>
<reference evidence="10 11" key="1">
    <citation type="submission" date="2016-10" db="EMBL/GenBank/DDBJ databases">
        <authorList>
            <person name="de Groot N.N."/>
        </authorList>
    </citation>
    <scope>NUCLEOTIDE SEQUENCE [LARGE SCALE GENOMIC DNA]</scope>
    <source>
        <strain evidence="10 11">Nm1</strain>
    </source>
</reference>
<dbReference type="RefSeq" id="WP_090412900.1">
    <property type="nucleotide sequence ID" value="NZ_FNOY01000014.1"/>
</dbReference>
<dbReference type="GO" id="GO:0051607">
    <property type="term" value="P:defense response to virus"/>
    <property type="evidence" value="ECO:0007669"/>
    <property type="project" value="UniProtKB-UniRule"/>
</dbReference>
<keyword evidence="8 9" id="KW-0051">Antiviral defense</keyword>
<evidence type="ECO:0000313" key="11">
    <source>
        <dbReference type="Proteomes" id="UP000198640"/>
    </source>
</evidence>
<dbReference type="GO" id="GO:0016787">
    <property type="term" value="F:hydrolase activity"/>
    <property type="evidence" value="ECO:0007669"/>
    <property type="project" value="UniProtKB-KW"/>
</dbReference>
<comment type="similarity">
    <text evidence="2 9">Belongs to the CRISPR-associated endoribonuclease Cas2 protein family.</text>
</comment>
<dbReference type="OrthoDB" id="9798176at2"/>
<dbReference type="SUPFAM" id="SSF143430">
    <property type="entry name" value="TTP0101/SSO1404-like"/>
    <property type="match status" value="1"/>
</dbReference>
<dbReference type="GO" id="GO:0043571">
    <property type="term" value="P:maintenance of CRISPR repeat elements"/>
    <property type="evidence" value="ECO:0007669"/>
    <property type="project" value="UniProtKB-UniRule"/>
</dbReference>
<dbReference type="Pfam" id="PF09827">
    <property type="entry name" value="CRISPR_Cas2"/>
    <property type="match status" value="1"/>
</dbReference>
<keyword evidence="7 9" id="KW-0460">Magnesium</keyword>
<keyword evidence="4 9" id="KW-0479">Metal-binding</keyword>
<keyword evidence="11" id="KW-1185">Reference proteome</keyword>
<dbReference type="AlphaFoldDB" id="A0A1H3G6Y0"/>
<comment type="subunit">
    <text evidence="9">Homodimer, forms a heterotetramer with a Cas1 homodimer.</text>
</comment>
<evidence type="ECO:0000256" key="1">
    <source>
        <dbReference type="ARBA" id="ARBA00001946"/>
    </source>
</evidence>